<evidence type="ECO:0000313" key="2">
    <source>
        <dbReference type="Proteomes" id="UP001062846"/>
    </source>
</evidence>
<dbReference type="EMBL" id="CM046389">
    <property type="protein sequence ID" value="KAI8569126.1"/>
    <property type="molecule type" value="Genomic_DNA"/>
</dbReference>
<keyword evidence="2" id="KW-1185">Reference proteome</keyword>
<proteinExistence type="predicted"/>
<gene>
    <name evidence="1" type="ORF">RHMOL_Rhmol02G0254500</name>
</gene>
<organism evidence="1 2">
    <name type="scientific">Rhododendron molle</name>
    <name type="common">Chinese azalea</name>
    <name type="synonym">Azalea mollis</name>
    <dbReference type="NCBI Taxonomy" id="49168"/>
    <lineage>
        <taxon>Eukaryota</taxon>
        <taxon>Viridiplantae</taxon>
        <taxon>Streptophyta</taxon>
        <taxon>Embryophyta</taxon>
        <taxon>Tracheophyta</taxon>
        <taxon>Spermatophyta</taxon>
        <taxon>Magnoliopsida</taxon>
        <taxon>eudicotyledons</taxon>
        <taxon>Gunneridae</taxon>
        <taxon>Pentapetalae</taxon>
        <taxon>asterids</taxon>
        <taxon>Ericales</taxon>
        <taxon>Ericaceae</taxon>
        <taxon>Ericoideae</taxon>
        <taxon>Rhodoreae</taxon>
        <taxon>Rhododendron</taxon>
    </lineage>
</organism>
<name>A0ACC0PU52_RHOML</name>
<evidence type="ECO:0000313" key="1">
    <source>
        <dbReference type="EMBL" id="KAI8569126.1"/>
    </source>
</evidence>
<reference evidence="1" key="1">
    <citation type="submission" date="2022-02" db="EMBL/GenBank/DDBJ databases">
        <title>Plant Genome Project.</title>
        <authorList>
            <person name="Zhang R.-G."/>
        </authorList>
    </citation>
    <scope>NUCLEOTIDE SEQUENCE</scope>
    <source>
        <strain evidence="1">AT1</strain>
    </source>
</reference>
<sequence>MSLSLNHRHPPPQISLSISHYLSPSLIVHLSSMAAIFNRSVRVLLSLRLEWPYVTPVQQDDGPNLAVPIAYKDEFSETMATTELFRRRRWLLVHLSLFTFSGLVLSLFVYVCV</sequence>
<dbReference type="Proteomes" id="UP001062846">
    <property type="component" value="Chromosome 2"/>
</dbReference>
<accession>A0ACC0PU52</accession>
<protein>
    <submittedName>
        <fullName evidence="1">Uncharacterized protein</fullName>
    </submittedName>
</protein>
<comment type="caution">
    <text evidence="1">The sequence shown here is derived from an EMBL/GenBank/DDBJ whole genome shotgun (WGS) entry which is preliminary data.</text>
</comment>